<sequence>MEVHGCVICPLSHCSLKSVGFVPDAHSLTCFSEKSARAPPLSETASTAFYDKLFRWVQPS</sequence>
<dbReference type="Proteomes" id="UP001054945">
    <property type="component" value="Unassembled WGS sequence"/>
</dbReference>
<gene>
    <name evidence="1" type="ORF">CEXT_395981</name>
</gene>
<dbReference type="EMBL" id="BPLR01014730">
    <property type="protein sequence ID" value="GIY70877.1"/>
    <property type="molecule type" value="Genomic_DNA"/>
</dbReference>
<keyword evidence="2" id="KW-1185">Reference proteome</keyword>
<evidence type="ECO:0000313" key="1">
    <source>
        <dbReference type="EMBL" id="GIY70877.1"/>
    </source>
</evidence>
<comment type="caution">
    <text evidence="1">The sequence shown here is derived from an EMBL/GenBank/DDBJ whole genome shotgun (WGS) entry which is preliminary data.</text>
</comment>
<proteinExistence type="predicted"/>
<accession>A0AAV4VKP0</accession>
<feature type="non-terminal residue" evidence="1">
    <location>
        <position position="60"/>
    </location>
</feature>
<protein>
    <submittedName>
        <fullName evidence="1">Uncharacterized protein</fullName>
    </submittedName>
</protein>
<organism evidence="1 2">
    <name type="scientific">Caerostris extrusa</name>
    <name type="common">Bark spider</name>
    <name type="synonym">Caerostris bankana</name>
    <dbReference type="NCBI Taxonomy" id="172846"/>
    <lineage>
        <taxon>Eukaryota</taxon>
        <taxon>Metazoa</taxon>
        <taxon>Ecdysozoa</taxon>
        <taxon>Arthropoda</taxon>
        <taxon>Chelicerata</taxon>
        <taxon>Arachnida</taxon>
        <taxon>Araneae</taxon>
        <taxon>Araneomorphae</taxon>
        <taxon>Entelegynae</taxon>
        <taxon>Araneoidea</taxon>
        <taxon>Araneidae</taxon>
        <taxon>Caerostris</taxon>
    </lineage>
</organism>
<evidence type="ECO:0000313" key="2">
    <source>
        <dbReference type="Proteomes" id="UP001054945"/>
    </source>
</evidence>
<name>A0AAV4VKP0_CAEEX</name>
<dbReference type="AlphaFoldDB" id="A0AAV4VKP0"/>
<reference evidence="1 2" key="1">
    <citation type="submission" date="2021-06" db="EMBL/GenBank/DDBJ databases">
        <title>Caerostris extrusa draft genome.</title>
        <authorList>
            <person name="Kono N."/>
            <person name="Arakawa K."/>
        </authorList>
    </citation>
    <scope>NUCLEOTIDE SEQUENCE [LARGE SCALE GENOMIC DNA]</scope>
</reference>